<dbReference type="CDD" id="cd19802">
    <property type="entry name" value="Bbox1_TRIM8-like"/>
    <property type="match status" value="1"/>
</dbReference>
<dbReference type="Pfam" id="PF25600">
    <property type="entry name" value="TRIM_CC"/>
    <property type="match status" value="1"/>
</dbReference>
<evidence type="ECO:0000256" key="1">
    <source>
        <dbReference type="ARBA" id="ARBA00022723"/>
    </source>
</evidence>
<keyword evidence="7" id="KW-1185">Reference proteome</keyword>
<evidence type="ECO:0000313" key="7">
    <source>
        <dbReference type="Proteomes" id="UP001460270"/>
    </source>
</evidence>
<evidence type="ECO:0000256" key="3">
    <source>
        <dbReference type="ARBA" id="ARBA00022833"/>
    </source>
</evidence>
<dbReference type="EMBL" id="JBBPFD010000017">
    <property type="protein sequence ID" value="KAK7891701.1"/>
    <property type="molecule type" value="Genomic_DNA"/>
</dbReference>
<proteinExistence type="predicted"/>
<reference evidence="7" key="1">
    <citation type="submission" date="2024-04" db="EMBL/GenBank/DDBJ databases">
        <title>Salinicola lusitanus LLJ914,a marine bacterium isolated from the Okinawa Trough.</title>
        <authorList>
            <person name="Li J."/>
        </authorList>
    </citation>
    <scope>NUCLEOTIDE SEQUENCE [LARGE SCALE GENOMIC DNA]</scope>
</reference>
<dbReference type="InterPro" id="IPR058030">
    <property type="entry name" value="TRIM8/14/16/25/29/45/65_CC"/>
</dbReference>
<dbReference type="Proteomes" id="UP001460270">
    <property type="component" value="Unassembled WGS sequence"/>
</dbReference>
<dbReference type="PANTHER" id="PTHR25465:SF75">
    <property type="entry name" value="E3 UBIQUITIN_ISG15 LIGASE TRIM25-RELATED"/>
    <property type="match status" value="1"/>
</dbReference>
<sequence length="365" mass="41457">MASKHEELFTCSICLQLLEDPVTIGCGHNYCMKCINAYWDRKSAEGVDCSCPQCRQVFTPRPTLFRNALLAELWEEELKSQDPEGAKSEDLDGEGGVPCDVCTGRTKRRACKFCLTCLVSYCQVHLNAHFEVPPLQKHTLVKASLKNKQVICVRHNKLLELYCRTDRLFICALCVVEDASSNNQRQDYGQSYGFRKKIIDLREAEKSIKGTAWEVCDEYERLCHENICLYICAMEKKCAAVRERVGEVEKAGLDWANTQLGHIRSEVNALKKMDQHLTELSFTEEPIQFIRGFQAIGGLPASNDVHTRKRKLTEFISTQNHKLKNVCNTEMRELHTNLSQYAGLSVPKGRNVQLRGNTFGLNIKG</sequence>
<evidence type="ECO:0000259" key="5">
    <source>
        <dbReference type="PROSITE" id="PS50089"/>
    </source>
</evidence>
<dbReference type="Gene3D" id="4.10.830.40">
    <property type="match status" value="1"/>
</dbReference>
<dbReference type="SUPFAM" id="SSF57845">
    <property type="entry name" value="B-box zinc-binding domain"/>
    <property type="match status" value="1"/>
</dbReference>
<keyword evidence="1" id="KW-0479">Metal-binding</keyword>
<dbReference type="Pfam" id="PF15227">
    <property type="entry name" value="zf-C3HC4_4"/>
    <property type="match status" value="1"/>
</dbReference>
<dbReference type="PROSITE" id="PS00518">
    <property type="entry name" value="ZF_RING_1"/>
    <property type="match status" value="1"/>
</dbReference>
<dbReference type="PROSITE" id="PS50089">
    <property type="entry name" value="ZF_RING_2"/>
    <property type="match status" value="1"/>
</dbReference>
<evidence type="ECO:0000256" key="2">
    <source>
        <dbReference type="ARBA" id="ARBA00022771"/>
    </source>
</evidence>
<accession>A0AAW0N602</accession>
<dbReference type="GO" id="GO:0008270">
    <property type="term" value="F:zinc ion binding"/>
    <property type="evidence" value="ECO:0007669"/>
    <property type="project" value="UniProtKB-KW"/>
</dbReference>
<dbReference type="SMART" id="SM00184">
    <property type="entry name" value="RING"/>
    <property type="match status" value="1"/>
</dbReference>
<dbReference type="PANTHER" id="PTHR25465">
    <property type="entry name" value="B-BOX DOMAIN CONTAINING"/>
    <property type="match status" value="1"/>
</dbReference>
<gene>
    <name evidence="6" type="ORF">WMY93_023664</name>
</gene>
<dbReference type="Pfam" id="PF00643">
    <property type="entry name" value="zf-B_box"/>
    <property type="match status" value="1"/>
</dbReference>
<dbReference type="AlphaFoldDB" id="A0AAW0N602"/>
<dbReference type="Gene3D" id="3.30.40.10">
    <property type="entry name" value="Zinc/RING finger domain, C3HC4 (zinc finger)"/>
    <property type="match status" value="1"/>
</dbReference>
<evidence type="ECO:0000313" key="6">
    <source>
        <dbReference type="EMBL" id="KAK7891701.1"/>
    </source>
</evidence>
<dbReference type="SUPFAM" id="SSF57850">
    <property type="entry name" value="RING/U-box"/>
    <property type="match status" value="1"/>
</dbReference>
<comment type="caution">
    <text evidence="6">The sequence shown here is derived from an EMBL/GenBank/DDBJ whole genome shotgun (WGS) entry which is preliminary data.</text>
</comment>
<keyword evidence="3" id="KW-0862">Zinc</keyword>
<dbReference type="InterPro" id="IPR013083">
    <property type="entry name" value="Znf_RING/FYVE/PHD"/>
</dbReference>
<dbReference type="Gene3D" id="3.30.160.60">
    <property type="entry name" value="Classic Zinc Finger"/>
    <property type="match status" value="1"/>
</dbReference>
<feature type="domain" description="RING-type" evidence="5">
    <location>
        <begin position="11"/>
        <end position="55"/>
    </location>
</feature>
<dbReference type="InterPro" id="IPR017907">
    <property type="entry name" value="Znf_RING_CS"/>
</dbReference>
<name>A0AAW0N602_9GOBI</name>
<dbReference type="InterPro" id="IPR051051">
    <property type="entry name" value="E3_ubiq-ligase_TRIM/RNF"/>
</dbReference>
<dbReference type="InterPro" id="IPR000315">
    <property type="entry name" value="Znf_B-box"/>
</dbReference>
<dbReference type="InterPro" id="IPR001841">
    <property type="entry name" value="Znf_RING"/>
</dbReference>
<organism evidence="6 7">
    <name type="scientific">Mugilogobius chulae</name>
    <name type="common">yellowstripe goby</name>
    <dbReference type="NCBI Taxonomy" id="88201"/>
    <lineage>
        <taxon>Eukaryota</taxon>
        <taxon>Metazoa</taxon>
        <taxon>Chordata</taxon>
        <taxon>Craniata</taxon>
        <taxon>Vertebrata</taxon>
        <taxon>Euteleostomi</taxon>
        <taxon>Actinopterygii</taxon>
        <taxon>Neopterygii</taxon>
        <taxon>Teleostei</taxon>
        <taxon>Neoteleostei</taxon>
        <taxon>Acanthomorphata</taxon>
        <taxon>Gobiaria</taxon>
        <taxon>Gobiiformes</taxon>
        <taxon>Gobioidei</taxon>
        <taxon>Gobiidae</taxon>
        <taxon>Gobionellinae</taxon>
        <taxon>Mugilogobius</taxon>
    </lineage>
</organism>
<evidence type="ECO:0000256" key="4">
    <source>
        <dbReference type="PROSITE-ProRule" id="PRU00175"/>
    </source>
</evidence>
<keyword evidence="2 4" id="KW-0863">Zinc-finger</keyword>
<protein>
    <recommendedName>
        <fullName evidence="5">RING-type domain-containing protein</fullName>
    </recommendedName>
</protein>